<evidence type="ECO:0000256" key="2">
    <source>
        <dbReference type="ARBA" id="ARBA00022692"/>
    </source>
</evidence>
<dbReference type="GO" id="GO:0007007">
    <property type="term" value="P:inner mitochondrial membrane organization"/>
    <property type="evidence" value="ECO:0007669"/>
    <property type="project" value="TreeGrafter"/>
</dbReference>
<feature type="transmembrane region" description="Helical" evidence="10">
    <location>
        <begin position="221"/>
        <end position="240"/>
    </location>
</feature>
<comment type="function">
    <text evidence="9">Required for the maintenance of the structure of the mitochondrial inner membrane. Involved in mitochondrial morphology. Causes growth arrest when highly overexpressed.</text>
</comment>
<evidence type="ECO:0000313" key="14">
    <source>
        <dbReference type="Proteomes" id="UP000095009"/>
    </source>
</evidence>
<feature type="compositionally biased region" description="Low complexity" evidence="12">
    <location>
        <begin position="280"/>
        <end position="291"/>
    </location>
</feature>
<gene>
    <name evidence="13" type="ORF">NADFUDRAFT_52377</name>
</gene>
<name>A0A1E3PH52_9ASCO</name>
<evidence type="ECO:0000256" key="10">
    <source>
        <dbReference type="RuleBase" id="RU364128"/>
    </source>
</evidence>
<evidence type="ECO:0000256" key="1">
    <source>
        <dbReference type="ARBA" id="ARBA00007472"/>
    </source>
</evidence>
<evidence type="ECO:0000256" key="11">
    <source>
        <dbReference type="SAM" id="Coils"/>
    </source>
</evidence>
<keyword evidence="4 10" id="KW-0809">Transit peptide</keyword>
<keyword evidence="14" id="KW-1185">Reference proteome</keyword>
<evidence type="ECO:0000256" key="5">
    <source>
        <dbReference type="ARBA" id="ARBA00022989"/>
    </source>
</evidence>
<evidence type="ECO:0000256" key="6">
    <source>
        <dbReference type="ARBA" id="ARBA00023054"/>
    </source>
</evidence>
<evidence type="ECO:0000313" key="13">
    <source>
        <dbReference type="EMBL" id="ODQ64753.1"/>
    </source>
</evidence>
<dbReference type="Proteomes" id="UP000095009">
    <property type="component" value="Unassembled WGS sequence"/>
</dbReference>
<dbReference type="PANTHER" id="PTHR31961">
    <property type="entry name" value="SENSITIVE TO HIGH EXPRESSION PROTEIN 9, MITOCHONDRIAL"/>
    <property type="match status" value="1"/>
</dbReference>
<comment type="subcellular location">
    <subcellularLocation>
        <location evidence="10">Mitochondrion inner membrane</location>
        <topology evidence="10">Multi-pass membrane protein</topology>
    </subcellularLocation>
</comment>
<dbReference type="OrthoDB" id="5595506at2759"/>
<keyword evidence="8 10" id="KW-0472">Membrane</keyword>
<evidence type="ECO:0000256" key="9">
    <source>
        <dbReference type="ARBA" id="ARBA00024807"/>
    </source>
</evidence>
<feature type="coiled-coil region" evidence="11">
    <location>
        <begin position="101"/>
        <end position="135"/>
    </location>
</feature>
<keyword evidence="2 10" id="KW-0812">Transmembrane</keyword>
<evidence type="ECO:0000256" key="4">
    <source>
        <dbReference type="ARBA" id="ARBA00022946"/>
    </source>
</evidence>
<keyword evidence="5 10" id="KW-1133">Transmembrane helix</keyword>
<dbReference type="PANTHER" id="PTHR31961:SF3">
    <property type="entry name" value="SENSITIVE TO HIGH EXPRESSION PROTEIN 9, MITOCHONDRIAL"/>
    <property type="match status" value="1"/>
</dbReference>
<dbReference type="InterPro" id="IPR008839">
    <property type="entry name" value="MDM33_fungi"/>
</dbReference>
<proteinExistence type="inferred from homology"/>
<evidence type="ECO:0000256" key="3">
    <source>
        <dbReference type="ARBA" id="ARBA00022792"/>
    </source>
</evidence>
<protein>
    <recommendedName>
        <fullName evidence="10">Sensitive to high expression protein 9, mitochondrial</fullName>
    </recommendedName>
</protein>
<dbReference type="EMBL" id="KV454411">
    <property type="protein sequence ID" value="ODQ64753.1"/>
    <property type="molecule type" value="Genomic_DNA"/>
</dbReference>
<comment type="similarity">
    <text evidence="1 10">Belongs to the SHE9 family.</text>
</comment>
<feature type="coiled-coil region" evidence="11">
    <location>
        <begin position="170"/>
        <end position="202"/>
    </location>
</feature>
<feature type="region of interest" description="Disordered" evidence="12">
    <location>
        <begin position="32"/>
        <end position="53"/>
    </location>
</feature>
<feature type="transmembrane region" description="Helical" evidence="10">
    <location>
        <begin position="396"/>
        <end position="421"/>
    </location>
</feature>
<feature type="compositionally biased region" description="Basic and acidic residues" evidence="12">
    <location>
        <begin position="267"/>
        <end position="279"/>
    </location>
</feature>
<evidence type="ECO:0000256" key="7">
    <source>
        <dbReference type="ARBA" id="ARBA00023128"/>
    </source>
</evidence>
<feature type="region of interest" description="Disordered" evidence="12">
    <location>
        <begin position="267"/>
        <end position="291"/>
    </location>
</feature>
<keyword evidence="3 10" id="KW-0999">Mitochondrion inner membrane</keyword>
<evidence type="ECO:0000256" key="8">
    <source>
        <dbReference type="ARBA" id="ARBA00023136"/>
    </source>
</evidence>
<comment type="subunit">
    <text evidence="10">Homooligomer.</text>
</comment>
<sequence length="428" mass="49058">MLRIIQKSVRFRSHLPQRAVLYSKCLKTDLTKPGQESKGQLNRGSPTESNLKNGIIPDSIKYVETQNRNLTHWVGKKLQKIQSQVFTASKTLNDITGYTSIEKLKQSIEDQGLKIKMLKNEVRQANQIYTHAIEERSTSQRQLGDLLQRKNEWSNSDLEKFTNLYRNEHKREQEEKMAKLKLEEVEKELDNAQLELSRSILARYKEEQIWSDKIRRTSTGGTVAVMIFNILLFIIIQLGVEPWRRERLVNSFGDKVKEALKKQRDRLTLNNTKTDKTEESASGSKTSDSKSIGSFNCGADIVLGKQETPKSSEQIHEAVIPELYVNEVSISETESVPGLSNIYCIIKNAGGRLNFDNYILTICTALKRMSDYTIYIKAYTRGVELMSISNSFVSKWALELMTASSLGTIGGIILTQIWFYLSRYDWFM</sequence>
<dbReference type="GO" id="GO:0005743">
    <property type="term" value="C:mitochondrial inner membrane"/>
    <property type="evidence" value="ECO:0007669"/>
    <property type="project" value="UniProtKB-SubCell"/>
</dbReference>
<dbReference type="Pfam" id="PF05546">
    <property type="entry name" value="She9_MDM33"/>
    <property type="match status" value="1"/>
</dbReference>
<keyword evidence="7 10" id="KW-0496">Mitochondrion</keyword>
<accession>A0A1E3PH52</accession>
<organism evidence="13 14">
    <name type="scientific">Nadsonia fulvescens var. elongata DSM 6958</name>
    <dbReference type="NCBI Taxonomy" id="857566"/>
    <lineage>
        <taxon>Eukaryota</taxon>
        <taxon>Fungi</taxon>
        <taxon>Dikarya</taxon>
        <taxon>Ascomycota</taxon>
        <taxon>Saccharomycotina</taxon>
        <taxon>Dipodascomycetes</taxon>
        <taxon>Dipodascales</taxon>
        <taxon>Dipodascales incertae sedis</taxon>
        <taxon>Nadsonia</taxon>
    </lineage>
</organism>
<feature type="compositionally biased region" description="Polar residues" evidence="12">
    <location>
        <begin position="37"/>
        <end position="52"/>
    </location>
</feature>
<dbReference type="AlphaFoldDB" id="A0A1E3PH52"/>
<reference evidence="13 14" key="1">
    <citation type="journal article" date="2016" name="Proc. Natl. Acad. Sci. U.S.A.">
        <title>Comparative genomics of biotechnologically important yeasts.</title>
        <authorList>
            <person name="Riley R."/>
            <person name="Haridas S."/>
            <person name="Wolfe K.H."/>
            <person name="Lopes M.R."/>
            <person name="Hittinger C.T."/>
            <person name="Goeker M."/>
            <person name="Salamov A.A."/>
            <person name="Wisecaver J.H."/>
            <person name="Long T.M."/>
            <person name="Calvey C.H."/>
            <person name="Aerts A.L."/>
            <person name="Barry K.W."/>
            <person name="Choi C."/>
            <person name="Clum A."/>
            <person name="Coughlan A.Y."/>
            <person name="Deshpande S."/>
            <person name="Douglass A.P."/>
            <person name="Hanson S.J."/>
            <person name="Klenk H.-P."/>
            <person name="LaButti K.M."/>
            <person name="Lapidus A."/>
            <person name="Lindquist E.A."/>
            <person name="Lipzen A.M."/>
            <person name="Meier-Kolthoff J.P."/>
            <person name="Ohm R.A."/>
            <person name="Otillar R.P."/>
            <person name="Pangilinan J.L."/>
            <person name="Peng Y."/>
            <person name="Rokas A."/>
            <person name="Rosa C.A."/>
            <person name="Scheuner C."/>
            <person name="Sibirny A.A."/>
            <person name="Slot J.C."/>
            <person name="Stielow J.B."/>
            <person name="Sun H."/>
            <person name="Kurtzman C.P."/>
            <person name="Blackwell M."/>
            <person name="Grigoriev I.V."/>
            <person name="Jeffries T.W."/>
        </authorList>
    </citation>
    <scope>NUCLEOTIDE SEQUENCE [LARGE SCALE GENOMIC DNA]</scope>
    <source>
        <strain evidence="13 14">DSM 6958</strain>
    </source>
</reference>
<evidence type="ECO:0000256" key="12">
    <source>
        <dbReference type="SAM" id="MobiDB-lite"/>
    </source>
</evidence>
<keyword evidence="6 11" id="KW-0175">Coiled coil</keyword>